<evidence type="ECO:0000256" key="1">
    <source>
        <dbReference type="ARBA" id="ARBA00005536"/>
    </source>
</evidence>
<comment type="similarity">
    <text evidence="1">Belongs to the IST1 family.</text>
</comment>
<keyword evidence="3" id="KW-1185">Reference proteome</keyword>
<gene>
    <name evidence="2" type="ORF">DEBURN_LOCUS9017</name>
</gene>
<dbReference type="Pfam" id="PF03398">
    <property type="entry name" value="Ist1"/>
    <property type="match status" value="1"/>
</dbReference>
<protein>
    <submittedName>
        <fullName evidence="2">2797_t:CDS:1</fullName>
    </submittedName>
</protein>
<evidence type="ECO:0000313" key="3">
    <source>
        <dbReference type="Proteomes" id="UP000789706"/>
    </source>
</evidence>
<dbReference type="InterPro" id="IPR042277">
    <property type="entry name" value="IST1-like"/>
</dbReference>
<organism evidence="2 3">
    <name type="scientific">Diversispora eburnea</name>
    <dbReference type="NCBI Taxonomy" id="1213867"/>
    <lineage>
        <taxon>Eukaryota</taxon>
        <taxon>Fungi</taxon>
        <taxon>Fungi incertae sedis</taxon>
        <taxon>Mucoromycota</taxon>
        <taxon>Glomeromycotina</taxon>
        <taxon>Glomeromycetes</taxon>
        <taxon>Diversisporales</taxon>
        <taxon>Diversisporaceae</taxon>
        <taxon>Diversispora</taxon>
    </lineage>
</organism>
<proteinExistence type="inferred from homology"/>
<dbReference type="GO" id="GO:0015031">
    <property type="term" value="P:protein transport"/>
    <property type="evidence" value="ECO:0007669"/>
    <property type="project" value="InterPro"/>
</dbReference>
<evidence type="ECO:0000313" key="2">
    <source>
        <dbReference type="EMBL" id="CAG8590168.1"/>
    </source>
</evidence>
<dbReference type="PANTHER" id="PTHR12161">
    <property type="entry name" value="IST1 FAMILY MEMBER"/>
    <property type="match status" value="1"/>
</dbReference>
<dbReference type="PANTHER" id="PTHR12161:SF5">
    <property type="entry name" value="IST1 HOMOLOG"/>
    <property type="match status" value="1"/>
</dbReference>
<accession>A0A9N9G978</accession>
<dbReference type="OrthoDB" id="29853at2759"/>
<dbReference type="EMBL" id="CAJVPK010001533">
    <property type="protein sequence ID" value="CAG8590168.1"/>
    <property type="molecule type" value="Genomic_DNA"/>
</dbReference>
<feature type="non-terminal residue" evidence="2">
    <location>
        <position position="1"/>
    </location>
</feature>
<reference evidence="2" key="1">
    <citation type="submission" date="2021-06" db="EMBL/GenBank/DDBJ databases">
        <authorList>
            <person name="Kallberg Y."/>
            <person name="Tangrot J."/>
            <person name="Rosling A."/>
        </authorList>
    </citation>
    <scope>NUCLEOTIDE SEQUENCE</scope>
    <source>
        <strain evidence="2">AZ414A</strain>
    </source>
</reference>
<dbReference type="FunFam" id="1.20.1260.60:FF:000002">
    <property type="entry name" value="Vacuolar protein sorting-associated protein IST1"/>
    <property type="match status" value="1"/>
</dbReference>
<comment type="caution">
    <text evidence="2">The sequence shown here is derived from an EMBL/GenBank/DDBJ whole genome shotgun (WGS) entry which is preliminary data.</text>
</comment>
<dbReference type="Proteomes" id="UP000789706">
    <property type="component" value="Unassembled WGS sequence"/>
</dbReference>
<dbReference type="InterPro" id="IPR005061">
    <property type="entry name" value="Ist1"/>
</dbReference>
<dbReference type="AlphaFoldDB" id="A0A9N9G978"/>
<name>A0A9N9G978_9GLOM</name>
<sequence length="172" mass="20133">MPLSFNPNRLKVQLKLTINRLKLMQQKKDSINKQVRKEIAALLEKDKEESVIREDYYIEALEMLELYCELLIARFGLLEQMNEAVNTIIYAAPRSEIKEFGLVRDQLIAKFGKEFAMNAIDNRNNCVNEKLVQKLMFSSADPILVNRYLEEIAKTYNVNWKVDMDELNELLS</sequence>
<dbReference type="Gene3D" id="1.20.1260.60">
    <property type="entry name" value="Vacuolar protein sorting-associated protein Ist1"/>
    <property type="match status" value="1"/>
</dbReference>